<organism evidence="2 3">
    <name type="scientific">Ilyodon furcidens</name>
    <name type="common">goldbreast splitfin</name>
    <dbReference type="NCBI Taxonomy" id="33524"/>
    <lineage>
        <taxon>Eukaryota</taxon>
        <taxon>Metazoa</taxon>
        <taxon>Chordata</taxon>
        <taxon>Craniata</taxon>
        <taxon>Vertebrata</taxon>
        <taxon>Euteleostomi</taxon>
        <taxon>Actinopterygii</taxon>
        <taxon>Neopterygii</taxon>
        <taxon>Teleostei</taxon>
        <taxon>Neoteleostei</taxon>
        <taxon>Acanthomorphata</taxon>
        <taxon>Ovalentaria</taxon>
        <taxon>Atherinomorphae</taxon>
        <taxon>Cyprinodontiformes</taxon>
        <taxon>Goodeidae</taxon>
        <taxon>Ilyodon</taxon>
    </lineage>
</organism>
<keyword evidence="3" id="KW-1185">Reference proteome</keyword>
<gene>
    <name evidence="2" type="ORF">ILYODFUR_026850</name>
</gene>
<feature type="region of interest" description="Disordered" evidence="1">
    <location>
        <begin position="77"/>
        <end position="102"/>
    </location>
</feature>
<comment type="caution">
    <text evidence="2">The sequence shown here is derived from an EMBL/GenBank/DDBJ whole genome shotgun (WGS) entry which is preliminary data.</text>
</comment>
<accession>A0ABV0T350</accession>
<dbReference type="EMBL" id="JAHRIQ010015039">
    <property type="protein sequence ID" value="MEQ2226378.1"/>
    <property type="molecule type" value="Genomic_DNA"/>
</dbReference>
<evidence type="ECO:0000313" key="2">
    <source>
        <dbReference type="EMBL" id="MEQ2226378.1"/>
    </source>
</evidence>
<sequence length="102" mass="11771">RFGKIQIITTTCAELAKTLAACWCECVSLHSQEKSFGKKRGQKSHVIEDRPTCCRTDKDDQQKKGSKLVFCSKNTMNKEWDESPPYSNLPQQFGDDWWTTEH</sequence>
<proteinExistence type="predicted"/>
<reference evidence="2 3" key="1">
    <citation type="submission" date="2021-06" db="EMBL/GenBank/DDBJ databases">
        <authorList>
            <person name="Palmer J.M."/>
        </authorList>
    </citation>
    <scope>NUCLEOTIDE SEQUENCE [LARGE SCALE GENOMIC DNA]</scope>
    <source>
        <strain evidence="3">if_2019</strain>
        <tissue evidence="2">Muscle</tissue>
    </source>
</reference>
<name>A0ABV0T350_9TELE</name>
<feature type="non-terminal residue" evidence="2">
    <location>
        <position position="1"/>
    </location>
</feature>
<evidence type="ECO:0000313" key="3">
    <source>
        <dbReference type="Proteomes" id="UP001482620"/>
    </source>
</evidence>
<evidence type="ECO:0000256" key="1">
    <source>
        <dbReference type="SAM" id="MobiDB-lite"/>
    </source>
</evidence>
<protein>
    <submittedName>
        <fullName evidence="2">Uncharacterized protein</fullName>
    </submittedName>
</protein>
<dbReference type="Proteomes" id="UP001482620">
    <property type="component" value="Unassembled WGS sequence"/>
</dbReference>